<dbReference type="PANTHER" id="PTHR33154">
    <property type="entry name" value="TRANSCRIPTIONAL REGULATOR, ARSR FAMILY"/>
    <property type="match status" value="1"/>
</dbReference>
<dbReference type="InterPro" id="IPR036390">
    <property type="entry name" value="WH_DNA-bd_sf"/>
</dbReference>
<dbReference type="SUPFAM" id="SSF46785">
    <property type="entry name" value="Winged helix' DNA-binding domain"/>
    <property type="match status" value="1"/>
</dbReference>
<proteinExistence type="predicted"/>
<feature type="domain" description="HTH arsR-type" evidence="5">
    <location>
        <begin position="1"/>
        <end position="90"/>
    </location>
</feature>
<dbReference type="InterPro" id="IPR051081">
    <property type="entry name" value="HTH_MetalResp_TranReg"/>
</dbReference>
<dbReference type="PROSITE" id="PS50987">
    <property type="entry name" value="HTH_ARSR_2"/>
    <property type="match status" value="1"/>
</dbReference>
<evidence type="ECO:0000256" key="3">
    <source>
        <dbReference type="ARBA" id="ARBA00023163"/>
    </source>
</evidence>
<dbReference type="Pfam" id="PF01022">
    <property type="entry name" value="HTH_5"/>
    <property type="match status" value="1"/>
</dbReference>
<dbReference type="PRINTS" id="PR00778">
    <property type="entry name" value="HTHARSR"/>
</dbReference>
<dbReference type="Gene3D" id="1.10.10.10">
    <property type="entry name" value="Winged helix-like DNA-binding domain superfamily/Winged helix DNA-binding domain"/>
    <property type="match status" value="1"/>
</dbReference>
<dbReference type="InterPro" id="IPR011991">
    <property type="entry name" value="ArsR-like_HTH"/>
</dbReference>
<gene>
    <name evidence="6" type="ORF">D5R97_07230</name>
</gene>
<evidence type="ECO:0000256" key="2">
    <source>
        <dbReference type="ARBA" id="ARBA00023125"/>
    </source>
</evidence>
<dbReference type="InterPro" id="IPR036388">
    <property type="entry name" value="WH-like_DNA-bd_sf"/>
</dbReference>
<feature type="region of interest" description="Disordered" evidence="4">
    <location>
        <begin position="93"/>
        <end position="112"/>
    </location>
</feature>
<dbReference type="InterPro" id="IPR001845">
    <property type="entry name" value="HTH_ArsR_DNA-bd_dom"/>
</dbReference>
<dbReference type="GO" id="GO:0003677">
    <property type="term" value="F:DNA binding"/>
    <property type="evidence" value="ECO:0007669"/>
    <property type="project" value="UniProtKB-KW"/>
</dbReference>
<dbReference type="SMART" id="SM00418">
    <property type="entry name" value="HTH_ARSR"/>
    <property type="match status" value="1"/>
</dbReference>
<protein>
    <submittedName>
        <fullName evidence="6">ArsR family transcriptional regulator</fullName>
    </submittedName>
</protein>
<evidence type="ECO:0000313" key="7">
    <source>
        <dbReference type="Proteomes" id="UP000285138"/>
    </source>
</evidence>
<evidence type="ECO:0000256" key="4">
    <source>
        <dbReference type="SAM" id="MobiDB-lite"/>
    </source>
</evidence>
<dbReference type="CDD" id="cd00090">
    <property type="entry name" value="HTH_ARSR"/>
    <property type="match status" value="1"/>
</dbReference>
<name>A0A424YCH3_9FIRM</name>
<accession>A0A424YCH3</accession>
<dbReference type="Proteomes" id="UP000285138">
    <property type="component" value="Unassembled WGS sequence"/>
</dbReference>
<dbReference type="EMBL" id="QZAA01000186">
    <property type="protein sequence ID" value="RQD74786.1"/>
    <property type="molecule type" value="Genomic_DNA"/>
</dbReference>
<feature type="compositionally biased region" description="Basic and acidic residues" evidence="4">
    <location>
        <begin position="98"/>
        <end position="112"/>
    </location>
</feature>
<evidence type="ECO:0000313" key="6">
    <source>
        <dbReference type="EMBL" id="RQD74786.1"/>
    </source>
</evidence>
<evidence type="ECO:0000259" key="5">
    <source>
        <dbReference type="PROSITE" id="PS50987"/>
    </source>
</evidence>
<keyword evidence="1" id="KW-0805">Transcription regulation</keyword>
<dbReference type="PANTHER" id="PTHR33154:SF33">
    <property type="entry name" value="TRANSCRIPTIONAL REPRESSOR SDPR"/>
    <property type="match status" value="1"/>
</dbReference>
<evidence type="ECO:0000256" key="1">
    <source>
        <dbReference type="ARBA" id="ARBA00023015"/>
    </source>
</evidence>
<dbReference type="GO" id="GO:0003700">
    <property type="term" value="F:DNA-binding transcription factor activity"/>
    <property type="evidence" value="ECO:0007669"/>
    <property type="project" value="InterPro"/>
</dbReference>
<sequence>MTELLNTLKALSDETRLSLVKLLLQHNYCVGALSKQLNISKSAVSQHLKILRVAEIVKGEKRGYYTHYFVNRELLKDTASKIVELSNLDPAGKGCTKKMSDGKTCCSKEDLN</sequence>
<keyword evidence="2" id="KW-0238">DNA-binding</keyword>
<dbReference type="AlphaFoldDB" id="A0A424YCH3"/>
<organism evidence="6 7">
    <name type="scientific">Candidatus Syntrophonatronum acetioxidans</name>
    <dbReference type="NCBI Taxonomy" id="1795816"/>
    <lineage>
        <taxon>Bacteria</taxon>
        <taxon>Bacillati</taxon>
        <taxon>Bacillota</taxon>
        <taxon>Clostridia</taxon>
        <taxon>Eubacteriales</taxon>
        <taxon>Syntrophomonadaceae</taxon>
        <taxon>Candidatus Syntrophonatronum</taxon>
    </lineage>
</organism>
<dbReference type="NCBIfam" id="NF033788">
    <property type="entry name" value="HTH_metalloreg"/>
    <property type="match status" value="1"/>
</dbReference>
<comment type="caution">
    <text evidence="6">The sequence shown here is derived from an EMBL/GenBank/DDBJ whole genome shotgun (WGS) entry which is preliminary data.</text>
</comment>
<keyword evidence="3" id="KW-0804">Transcription</keyword>
<reference evidence="6 7" key="1">
    <citation type="submission" date="2018-08" db="EMBL/GenBank/DDBJ databases">
        <title>The metabolism and importance of syntrophic acetate oxidation coupled to methane or sulfide production in haloalkaline environments.</title>
        <authorList>
            <person name="Timmers P.H.A."/>
            <person name="Vavourakis C.D."/>
            <person name="Sorokin D.Y."/>
            <person name="Sinninghe Damste J.S."/>
            <person name="Muyzer G."/>
            <person name="Stams A.J.M."/>
            <person name="Plugge C.M."/>
        </authorList>
    </citation>
    <scope>NUCLEOTIDE SEQUENCE [LARGE SCALE GENOMIC DNA]</scope>
    <source>
        <strain evidence="6">MSAO_Bac1</strain>
    </source>
</reference>